<reference evidence="7" key="1">
    <citation type="journal article" date="2020" name="Stud. Mycol.">
        <title>101 Dothideomycetes genomes: a test case for predicting lifestyles and emergence of pathogens.</title>
        <authorList>
            <person name="Haridas S."/>
            <person name="Albert R."/>
            <person name="Binder M."/>
            <person name="Bloem J."/>
            <person name="Labutti K."/>
            <person name="Salamov A."/>
            <person name="Andreopoulos B."/>
            <person name="Baker S."/>
            <person name="Barry K."/>
            <person name="Bills G."/>
            <person name="Bluhm B."/>
            <person name="Cannon C."/>
            <person name="Castanera R."/>
            <person name="Culley D."/>
            <person name="Daum C."/>
            <person name="Ezra D."/>
            <person name="Gonzalez J."/>
            <person name="Henrissat B."/>
            <person name="Kuo A."/>
            <person name="Liang C."/>
            <person name="Lipzen A."/>
            <person name="Lutzoni F."/>
            <person name="Magnuson J."/>
            <person name="Mondo S."/>
            <person name="Nolan M."/>
            <person name="Ohm R."/>
            <person name="Pangilinan J."/>
            <person name="Park H.-J."/>
            <person name="Ramirez L."/>
            <person name="Alfaro M."/>
            <person name="Sun H."/>
            <person name="Tritt A."/>
            <person name="Yoshinaga Y."/>
            <person name="Zwiers L.-H."/>
            <person name="Turgeon B."/>
            <person name="Goodwin S."/>
            <person name="Spatafora J."/>
            <person name="Crous P."/>
            <person name="Grigoriev I."/>
        </authorList>
    </citation>
    <scope>NUCLEOTIDE SEQUENCE</scope>
    <source>
        <strain evidence="7">CBS 379.55</strain>
    </source>
</reference>
<dbReference type="GO" id="GO:0008270">
    <property type="term" value="F:zinc ion binding"/>
    <property type="evidence" value="ECO:0007669"/>
    <property type="project" value="UniProtKB-KW"/>
</dbReference>
<dbReference type="RefSeq" id="XP_033650056.1">
    <property type="nucleotide sequence ID" value="XM_033796023.1"/>
</dbReference>
<keyword evidence="2 4" id="KW-0863">Zinc-finger</keyword>
<dbReference type="InterPro" id="IPR017907">
    <property type="entry name" value="Znf_RING_CS"/>
</dbReference>
<dbReference type="EMBL" id="ML986520">
    <property type="protein sequence ID" value="KAF2272517.1"/>
    <property type="molecule type" value="Genomic_DNA"/>
</dbReference>
<evidence type="ECO:0000256" key="4">
    <source>
        <dbReference type="PROSITE-ProRule" id="PRU00175"/>
    </source>
</evidence>
<sequence length="163" mass="18092">MPPPPEPSRKHPRSSATPGPSAKRQKRQDGARRGSQTSVAAQATEGHIEEIDLSDDKVDIQQILQKQRVDAVKAQQKPEEIKFGTSSCVICMDTPTDITATSCGHLFCHSCLMEALIAGESRTDRGEQRRSQCPVCRKHINRTKPGDTIFLNFWKLPKKSDKA</sequence>
<keyword evidence="8" id="KW-1185">Reference proteome</keyword>
<dbReference type="Proteomes" id="UP000800097">
    <property type="component" value="Unassembled WGS sequence"/>
</dbReference>
<keyword evidence="3" id="KW-0862">Zinc</keyword>
<dbReference type="SUPFAM" id="SSF57850">
    <property type="entry name" value="RING/U-box"/>
    <property type="match status" value="1"/>
</dbReference>
<dbReference type="GO" id="GO:0061630">
    <property type="term" value="F:ubiquitin protein ligase activity"/>
    <property type="evidence" value="ECO:0007669"/>
    <property type="project" value="InterPro"/>
</dbReference>
<name>A0A6A6J8E3_WESOR</name>
<evidence type="ECO:0000259" key="6">
    <source>
        <dbReference type="PROSITE" id="PS50089"/>
    </source>
</evidence>
<organism evidence="7 8">
    <name type="scientific">Westerdykella ornata</name>
    <dbReference type="NCBI Taxonomy" id="318751"/>
    <lineage>
        <taxon>Eukaryota</taxon>
        <taxon>Fungi</taxon>
        <taxon>Dikarya</taxon>
        <taxon>Ascomycota</taxon>
        <taxon>Pezizomycotina</taxon>
        <taxon>Dothideomycetes</taxon>
        <taxon>Pleosporomycetidae</taxon>
        <taxon>Pleosporales</taxon>
        <taxon>Sporormiaceae</taxon>
        <taxon>Westerdykella</taxon>
    </lineage>
</organism>
<gene>
    <name evidence="7" type="ORF">EI97DRAFT_385586</name>
</gene>
<dbReference type="GeneID" id="54549198"/>
<evidence type="ECO:0000313" key="7">
    <source>
        <dbReference type="EMBL" id="KAF2272517.1"/>
    </source>
</evidence>
<dbReference type="Gene3D" id="3.30.40.10">
    <property type="entry name" value="Zinc/RING finger domain, C3HC4 (zinc finger)"/>
    <property type="match status" value="1"/>
</dbReference>
<dbReference type="SMART" id="SM00184">
    <property type="entry name" value="RING"/>
    <property type="match status" value="1"/>
</dbReference>
<protein>
    <recommendedName>
        <fullName evidence="6">RING-type domain-containing protein</fullName>
    </recommendedName>
</protein>
<feature type="region of interest" description="Disordered" evidence="5">
    <location>
        <begin position="1"/>
        <end position="50"/>
    </location>
</feature>
<dbReference type="GO" id="GO:0006511">
    <property type="term" value="P:ubiquitin-dependent protein catabolic process"/>
    <property type="evidence" value="ECO:0007669"/>
    <property type="project" value="TreeGrafter"/>
</dbReference>
<evidence type="ECO:0000256" key="3">
    <source>
        <dbReference type="ARBA" id="ARBA00022833"/>
    </source>
</evidence>
<dbReference type="GO" id="GO:0016567">
    <property type="term" value="P:protein ubiquitination"/>
    <property type="evidence" value="ECO:0007669"/>
    <property type="project" value="UniProtKB-UniPathway"/>
</dbReference>
<dbReference type="GO" id="GO:0140082">
    <property type="term" value="F:SUMO-ubiquitin ligase activity"/>
    <property type="evidence" value="ECO:0007669"/>
    <property type="project" value="TreeGrafter"/>
</dbReference>
<dbReference type="AlphaFoldDB" id="A0A6A6J8E3"/>
<dbReference type="Pfam" id="PF13920">
    <property type="entry name" value="zf-C3HC4_3"/>
    <property type="match status" value="1"/>
</dbReference>
<dbReference type="OrthoDB" id="6270329at2759"/>
<dbReference type="PANTHER" id="PTHR47094">
    <property type="entry name" value="ELFLESS, ISOFORM B"/>
    <property type="match status" value="1"/>
</dbReference>
<proteinExistence type="predicted"/>
<evidence type="ECO:0000313" key="8">
    <source>
        <dbReference type="Proteomes" id="UP000800097"/>
    </source>
</evidence>
<dbReference type="PROSITE" id="PS50089">
    <property type="entry name" value="ZF_RING_2"/>
    <property type="match status" value="1"/>
</dbReference>
<dbReference type="GO" id="GO:0033768">
    <property type="term" value="C:SUMO-targeted ubiquitin ligase complex"/>
    <property type="evidence" value="ECO:0007669"/>
    <property type="project" value="TreeGrafter"/>
</dbReference>
<feature type="domain" description="RING-type" evidence="6">
    <location>
        <begin position="88"/>
        <end position="137"/>
    </location>
</feature>
<evidence type="ECO:0000256" key="2">
    <source>
        <dbReference type="ARBA" id="ARBA00022771"/>
    </source>
</evidence>
<keyword evidence="1" id="KW-0479">Metal-binding</keyword>
<dbReference type="GO" id="GO:0032183">
    <property type="term" value="F:SUMO binding"/>
    <property type="evidence" value="ECO:0007669"/>
    <property type="project" value="TreeGrafter"/>
</dbReference>
<accession>A0A6A6J8E3</accession>
<dbReference type="PROSITE" id="PS00518">
    <property type="entry name" value="ZF_RING_1"/>
    <property type="match status" value="1"/>
</dbReference>
<dbReference type="InterPro" id="IPR013083">
    <property type="entry name" value="Znf_RING/FYVE/PHD"/>
</dbReference>
<dbReference type="InterPro" id="IPR049627">
    <property type="entry name" value="SLX8"/>
</dbReference>
<evidence type="ECO:0000256" key="1">
    <source>
        <dbReference type="ARBA" id="ARBA00022723"/>
    </source>
</evidence>
<evidence type="ECO:0000256" key="5">
    <source>
        <dbReference type="SAM" id="MobiDB-lite"/>
    </source>
</evidence>
<dbReference type="UniPathway" id="UPA00143"/>
<dbReference type="InterPro" id="IPR001841">
    <property type="entry name" value="Znf_RING"/>
</dbReference>
<dbReference type="PANTHER" id="PTHR47094:SF1">
    <property type="entry name" value="RING-TYPE E3 UBIQUITIN TRANSFERASE"/>
    <property type="match status" value="1"/>
</dbReference>